<evidence type="ECO:0000256" key="1">
    <source>
        <dbReference type="ARBA" id="ARBA00004496"/>
    </source>
</evidence>
<feature type="active site" evidence="7">
    <location>
        <position position="70"/>
    </location>
</feature>
<dbReference type="PANTHER" id="PTHR11579">
    <property type="entry name" value="PROTEIN-L-ISOASPARTATE O-METHYLTRANSFERASE"/>
    <property type="match status" value="1"/>
</dbReference>
<dbReference type="SUPFAM" id="SSF53335">
    <property type="entry name" value="S-adenosyl-L-methionine-dependent methyltransferases"/>
    <property type="match status" value="1"/>
</dbReference>
<reference evidence="8 9" key="1">
    <citation type="journal article" date="2009" name="J. Bacteriol.">
        <title>Draft genome sequence of the extremely acidophilic bacterium Acidithiobacillus caldus ATCC 51756 reveals metabolic versatility in the genus Acidithiobacillus.</title>
        <authorList>
            <person name="Valdes J."/>
            <person name="Quatrini R."/>
            <person name="Hallberg K."/>
            <person name="Dopson M."/>
            <person name="Valenzuela P.D."/>
            <person name="Holmes D.S."/>
        </authorList>
    </citation>
    <scope>NUCLEOTIDE SEQUENCE [LARGE SCALE GENOMIC DNA]</scope>
    <source>
        <strain evidence="9">ATCC 51756 / DSM 8584 / KU</strain>
    </source>
</reference>
<dbReference type="EMBL" id="CP005986">
    <property type="protein sequence ID" value="AIA54223.1"/>
    <property type="molecule type" value="Genomic_DNA"/>
</dbReference>
<dbReference type="CDD" id="cd02440">
    <property type="entry name" value="AdoMet_MTases"/>
    <property type="match status" value="1"/>
</dbReference>
<name>A0A059ZRS7_ACICK</name>
<dbReference type="InterPro" id="IPR000682">
    <property type="entry name" value="PCMT"/>
</dbReference>
<evidence type="ECO:0000256" key="6">
    <source>
        <dbReference type="ARBA" id="ARBA00022691"/>
    </source>
</evidence>
<dbReference type="GO" id="GO:0005737">
    <property type="term" value="C:cytoplasm"/>
    <property type="evidence" value="ECO:0007669"/>
    <property type="project" value="UniProtKB-SubCell"/>
</dbReference>
<evidence type="ECO:0000313" key="9">
    <source>
        <dbReference type="Proteomes" id="UP000005522"/>
    </source>
</evidence>
<proteinExistence type="inferred from homology"/>
<dbReference type="EC" id="2.1.1.77" evidence="7"/>
<evidence type="ECO:0000256" key="4">
    <source>
        <dbReference type="ARBA" id="ARBA00022603"/>
    </source>
</evidence>
<dbReference type="NCBIfam" id="TIGR00080">
    <property type="entry name" value="pimt"/>
    <property type="match status" value="1"/>
</dbReference>
<dbReference type="Proteomes" id="UP000005522">
    <property type="component" value="Chromosome"/>
</dbReference>
<comment type="similarity">
    <text evidence="2 7">Belongs to the methyltransferase superfamily. L-isoaspartyl/D-aspartyl protein methyltransferase family.</text>
</comment>
<evidence type="ECO:0000313" key="8">
    <source>
        <dbReference type="EMBL" id="AIA54223.1"/>
    </source>
</evidence>
<dbReference type="KEGG" id="acz:Acaty_c0333"/>
<dbReference type="FunFam" id="3.40.50.150:FF:000010">
    <property type="entry name" value="Protein-L-isoaspartate O-methyltransferase"/>
    <property type="match status" value="1"/>
</dbReference>
<dbReference type="NCBIfam" id="NF001453">
    <property type="entry name" value="PRK00312.1"/>
    <property type="match status" value="1"/>
</dbReference>
<keyword evidence="3 7" id="KW-0963">Cytoplasm</keyword>
<dbReference type="HAMAP" id="MF_00090">
    <property type="entry name" value="PIMT"/>
    <property type="match status" value="1"/>
</dbReference>
<dbReference type="GO" id="GO:0004719">
    <property type="term" value="F:protein-L-isoaspartate (D-aspartate) O-methyltransferase activity"/>
    <property type="evidence" value="ECO:0007669"/>
    <property type="project" value="UniProtKB-UniRule"/>
</dbReference>
<organism evidence="8 9">
    <name type="scientific">Acidithiobacillus caldus (strain ATCC 51756 / DSM 8584 / KU)</name>
    <dbReference type="NCBI Taxonomy" id="637389"/>
    <lineage>
        <taxon>Bacteria</taxon>
        <taxon>Pseudomonadati</taxon>
        <taxon>Pseudomonadota</taxon>
        <taxon>Acidithiobacillia</taxon>
        <taxon>Acidithiobacillales</taxon>
        <taxon>Acidithiobacillaceae</taxon>
        <taxon>Acidithiobacillus</taxon>
    </lineage>
</organism>
<comment type="catalytic activity">
    <reaction evidence="7">
        <text>[protein]-L-isoaspartate + S-adenosyl-L-methionine = [protein]-L-isoaspartate alpha-methyl ester + S-adenosyl-L-homocysteine</text>
        <dbReference type="Rhea" id="RHEA:12705"/>
        <dbReference type="Rhea" id="RHEA-COMP:12143"/>
        <dbReference type="Rhea" id="RHEA-COMP:12144"/>
        <dbReference type="ChEBI" id="CHEBI:57856"/>
        <dbReference type="ChEBI" id="CHEBI:59789"/>
        <dbReference type="ChEBI" id="CHEBI:90596"/>
        <dbReference type="ChEBI" id="CHEBI:90598"/>
        <dbReference type="EC" id="2.1.1.77"/>
    </reaction>
</comment>
<dbReference type="Pfam" id="PF01135">
    <property type="entry name" value="PCMT"/>
    <property type="match status" value="1"/>
</dbReference>
<comment type="function">
    <text evidence="7">Catalyzes the methyl esterification of L-isoaspartyl residues in peptides and proteins that result from spontaneous decomposition of normal L-aspartyl and L-asparaginyl residues. It plays a role in the repair and/or degradation of damaged proteins.</text>
</comment>
<comment type="subcellular location">
    <subcellularLocation>
        <location evidence="1 7">Cytoplasm</location>
    </subcellularLocation>
</comment>
<keyword evidence="6 7" id="KW-0949">S-adenosyl-L-methionine</keyword>
<evidence type="ECO:0000256" key="5">
    <source>
        <dbReference type="ARBA" id="ARBA00022679"/>
    </source>
</evidence>
<keyword evidence="4 7" id="KW-0489">Methyltransferase</keyword>
<protein>
    <recommendedName>
        <fullName evidence="7">Protein-L-isoaspartate O-methyltransferase</fullName>
        <ecNumber evidence="7">2.1.1.77</ecNumber>
    </recommendedName>
    <alternativeName>
        <fullName evidence="7">L-isoaspartyl protein carboxyl methyltransferase</fullName>
    </alternativeName>
    <alternativeName>
        <fullName evidence="7">Protein L-isoaspartyl methyltransferase</fullName>
    </alternativeName>
    <alternativeName>
        <fullName evidence="7">Protein-beta-aspartate methyltransferase</fullName>
        <shortName evidence="7">PIMT</shortName>
    </alternativeName>
</protein>
<dbReference type="InterPro" id="IPR029063">
    <property type="entry name" value="SAM-dependent_MTases_sf"/>
</dbReference>
<dbReference type="HOGENOM" id="CLU_055432_2_0_6"/>
<dbReference type="GO" id="GO:0030091">
    <property type="term" value="P:protein repair"/>
    <property type="evidence" value="ECO:0007669"/>
    <property type="project" value="UniProtKB-UniRule"/>
</dbReference>
<dbReference type="PROSITE" id="PS01279">
    <property type="entry name" value="PCMT"/>
    <property type="match status" value="1"/>
</dbReference>
<keyword evidence="5 7" id="KW-0808">Transferase</keyword>
<dbReference type="eggNOG" id="COG2518">
    <property type="taxonomic scope" value="Bacteria"/>
</dbReference>
<dbReference type="Gene3D" id="3.40.50.150">
    <property type="entry name" value="Vaccinia Virus protein VP39"/>
    <property type="match status" value="1"/>
</dbReference>
<gene>
    <name evidence="7" type="primary">pcm</name>
    <name evidence="8" type="ORF">Acaty_c0333</name>
</gene>
<dbReference type="AlphaFoldDB" id="A0A059ZRS7"/>
<evidence type="ECO:0000256" key="7">
    <source>
        <dbReference type="HAMAP-Rule" id="MF_00090"/>
    </source>
</evidence>
<dbReference type="GO" id="GO:0032259">
    <property type="term" value="P:methylation"/>
    <property type="evidence" value="ECO:0007669"/>
    <property type="project" value="UniProtKB-KW"/>
</dbReference>
<accession>A0A059ZRS7</accession>
<evidence type="ECO:0000256" key="2">
    <source>
        <dbReference type="ARBA" id="ARBA00005369"/>
    </source>
</evidence>
<evidence type="ECO:0000256" key="3">
    <source>
        <dbReference type="ARBA" id="ARBA00022490"/>
    </source>
</evidence>
<sequence>MLSHVSPEVGMISPRTRARMVARLQDEGIADERVLAAMAQLPRHLFVAEALSSRAYEPVSLPIGFGQTISQPLVVARMLEVLLQEASPHRVLEIGTGSGYHCALLAMLGMEVFSIERIEALQRRAAATLARLSLEVHLRHGDGALGWPERAPFDAIVFTAAVPCALPPLFAQLRPGGVLLMPVVENGRQRLRLRRWDGSRVEEQDLGPCHFVPLLAGTVSVSQEDTTWI</sequence>
<dbReference type="PANTHER" id="PTHR11579:SF0">
    <property type="entry name" value="PROTEIN-L-ISOASPARTATE(D-ASPARTATE) O-METHYLTRANSFERASE"/>
    <property type="match status" value="1"/>
</dbReference>